<feature type="transmembrane region" description="Helical" evidence="2">
    <location>
        <begin position="179"/>
        <end position="202"/>
    </location>
</feature>
<evidence type="ECO:0000313" key="3">
    <source>
        <dbReference type="EMBL" id="SNS79260.1"/>
    </source>
</evidence>
<evidence type="ECO:0000256" key="1">
    <source>
        <dbReference type="SAM" id="MobiDB-lite"/>
    </source>
</evidence>
<name>A0A239HD19_9ACTN</name>
<dbReference type="AlphaFoldDB" id="A0A239HD19"/>
<protein>
    <recommendedName>
        <fullName evidence="5">Proteins of 100 residues with WXG</fullName>
    </recommendedName>
</protein>
<feature type="compositionally biased region" description="Basic and acidic residues" evidence="1">
    <location>
        <begin position="260"/>
        <end position="270"/>
    </location>
</feature>
<accession>A0A239HD19</accession>
<keyword evidence="2" id="KW-0472">Membrane</keyword>
<proteinExistence type="predicted"/>
<dbReference type="OrthoDB" id="3528564at2"/>
<keyword evidence="2" id="KW-1133">Transmembrane helix</keyword>
<evidence type="ECO:0008006" key="5">
    <source>
        <dbReference type="Google" id="ProtNLM"/>
    </source>
</evidence>
<dbReference type="Proteomes" id="UP000198282">
    <property type="component" value="Unassembled WGS sequence"/>
</dbReference>
<keyword evidence="2" id="KW-0812">Transmembrane</keyword>
<gene>
    <name evidence="3" type="ORF">SAMN05216276_101667</name>
</gene>
<reference evidence="3 4" key="1">
    <citation type="submission" date="2017-06" db="EMBL/GenBank/DDBJ databases">
        <authorList>
            <person name="Kim H.J."/>
            <person name="Triplett B.A."/>
        </authorList>
    </citation>
    <scope>NUCLEOTIDE SEQUENCE [LARGE SCALE GENOMIC DNA]</scope>
    <source>
        <strain evidence="3 4">CGMCC 4.2132</strain>
    </source>
</reference>
<keyword evidence="4" id="KW-1185">Reference proteome</keyword>
<evidence type="ECO:0000256" key="2">
    <source>
        <dbReference type="SAM" id="Phobius"/>
    </source>
</evidence>
<sequence>MPVPAGKPPTPLTAAKSARGVIVNSAKVVSTMEKGARLAPTAWAGVAIAVTAIANVPGMADIYNNWESLHSRLDTANKSYVAMLLNKGKEGWIADDRDAFDDAVQRYQEALESLRGYIKTIAGIVDELGDSYRAYWLAIAKVAGTLLTLAAIASAMLATPYASSAALNLRMLGIMASKIIASSTAMLGKVIAAGAGSMSIYFSGKAWMQSFNLEPTGLAKVDFTAARIKIDGLPAFQPPPPPKAGQSLQLPPSGNFEWLSPKKELPEKYK</sequence>
<dbReference type="EMBL" id="FZOD01000016">
    <property type="protein sequence ID" value="SNS79260.1"/>
    <property type="molecule type" value="Genomic_DNA"/>
</dbReference>
<evidence type="ECO:0000313" key="4">
    <source>
        <dbReference type="Proteomes" id="UP000198282"/>
    </source>
</evidence>
<organism evidence="3 4">
    <name type="scientific">Streptosporangium subroseum</name>
    <dbReference type="NCBI Taxonomy" id="106412"/>
    <lineage>
        <taxon>Bacteria</taxon>
        <taxon>Bacillati</taxon>
        <taxon>Actinomycetota</taxon>
        <taxon>Actinomycetes</taxon>
        <taxon>Streptosporangiales</taxon>
        <taxon>Streptosporangiaceae</taxon>
        <taxon>Streptosporangium</taxon>
    </lineage>
</organism>
<dbReference type="RefSeq" id="WP_089208475.1">
    <property type="nucleotide sequence ID" value="NZ_FZOD01000016.1"/>
</dbReference>
<feature type="region of interest" description="Disordered" evidence="1">
    <location>
        <begin position="236"/>
        <end position="270"/>
    </location>
</feature>
<feature type="transmembrane region" description="Helical" evidence="2">
    <location>
        <begin position="134"/>
        <end position="159"/>
    </location>
</feature>